<dbReference type="SUPFAM" id="SSF56112">
    <property type="entry name" value="Protein kinase-like (PK-like)"/>
    <property type="match status" value="1"/>
</dbReference>
<feature type="transmembrane region" description="Helical" evidence="7">
    <location>
        <begin position="6"/>
        <end position="23"/>
    </location>
</feature>
<evidence type="ECO:0000256" key="3">
    <source>
        <dbReference type="ARBA" id="ARBA00022692"/>
    </source>
</evidence>
<dbReference type="Proteomes" id="UP000326939">
    <property type="component" value="Chromosome 16"/>
</dbReference>
<name>A0A5N5JQ59_9ROSI</name>
<accession>A0A5N5JQ59</accession>
<comment type="similarity">
    <text evidence="2">Belongs to the RAMP4 family.</text>
</comment>
<proteinExistence type="inferred from homology"/>
<evidence type="ECO:0000256" key="4">
    <source>
        <dbReference type="ARBA" id="ARBA00022824"/>
    </source>
</evidence>
<dbReference type="GO" id="GO:0030968">
    <property type="term" value="P:endoplasmic reticulum unfolded protein response"/>
    <property type="evidence" value="ECO:0007669"/>
    <property type="project" value="TreeGrafter"/>
</dbReference>
<feature type="transmembrane region" description="Helical" evidence="7">
    <location>
        <begin position="197"/>
        <end position="217"/>
    </location>
</feature>
<evidence type="ECO:0000256" key="6">
    <source>
        <dbReference type="ARBA" id="ARBA00023136"/>
    </source>
</evidence>
<gene>
    <name evidence="8" type="ORF">DKX38_025880</name>
</gene>
<evidence type="ECO:0000256" key="5">
    <source>
        <dbReference type="ARBA" id="ARBA00022989"/>
    </source>
</evidence>
<dbReference type="GO" id="GO:0005789">
    <property type="term" value="C:endoplasmic reticulum membrane"/>
    <property type="evidence" value="ECO:0007669"/>
    <property type="project" value="UniProtKB-SubCell"/>
</dbReference>
<sequence>MAVGIALSIFVVCGVLLVAHYMFKRKAKLIAVIFGLNVHNLGSFAWRLWKDGKPLELIEAFPGERCNLSEVTRCINISLLCVQQHPDDRPSMSTVVWMLGGENTLPQPKEPGFSKGSDPNAPNFELSSANEITNSLLYPRSVLLLWQHLAFFMPNQDLLVTLTTSRHHADRKVNRFDNNISRRGVVPKTSTKKAKDYLVGPLLLGFFIFVVIGSSLFQKIRTTTDRGMT</sequence>
<evidence type="ECO:0000313" key="9">
    <source>
        <dbReference type="Proteomes" id="UP000326939"/>
    </source>
</evidence>
<dbReference type="InterPro" id="IPR011009">
    <property type="entry name" value="Kinase-like_dom_sf"/>
</dbReference>
<reference evidence="9" key="1">
    <citation type="journal article" date="2019" name="Gigascience">
        <title>De novo genome assembly of the endangered Acer yangbiense, a plant species with extremely small populations endemic to Yunnan Province, China.</title>
        <authorList>
            <person name="Yang J."/>
            <person name="Wariss H.M."/>
            <person name="Tao L."/>
            <person name="Zhang R."/>
            <person name="Yun Q."/>
            <person name="Hollingsworth P."/>
            <person name="Dao Z."/>
            <person name="Luo G."/>
            <person name="Guo H."/>
            <person name="Ma Y."/>
            <person name="Sun W."/>
        </authorList>
    </citation>
    <scope>NUCLEOTIDE SEQUENCE [LARGE SCALE GENOMIC DNA]</scope>
    <source>
        <strain evidence="9">cv. br00</strain>
    </source>
</reference>
<comment type="caution">
    <text evidence="8">The sequence shown here is derived from an EMBL/GenBank/DDBJ whole genome shotgun (WGS) entry which is preliminary data.</text>
</comment>
<dbReference type="Pfam" id="PF06624">
    <property type="entry name" value="RAMP4"/>
    <property type="match status" value="1"/>
</dbReference>
<evidence type="ECO:0000256" key="1">
    <source>
        <dbReference type="ARBA" id="ARBA00004389"/>
    </source>
</evidence>
<keyword evidence="3 7" id="KW-0812">Transmembrane</keyword>
<dbReference type="PANTHER" id="PTHR15601">
    <property type="entry name" value="STRESS ASSOCIATED ENDOPLASMIC RETICULUM PROTEIN SERP1/RAMP4"/>
    <property type="match status" value="1"/>
</dbReference>
<dbReference type="InterPro" id="IPR010580">
    <property type="entry name" value="ER_stress-assoc"/>
</dbReference>
<dbReference type="AlphaFoldDB" id="A0A5N5JQ59"/>
<keyword evidence="9" id="KW-1185">Reference proteome</keyword>
<protein>
    <recommendedName>
        <fullName evidence="10">S-locus receptor kinase C-terminal domain-containing protein</fullName>
    </recommendedName>
</protein>
<dbReference type="EMBL" id="VDCV01000016">
    <property type="protein sequence ID" value="KAB5521561.1"/>
    <property type="molecule type" value="Genomic_DNA"/>
</dbReference>
<comment type="subcellular location">
    <subcellularLocation>
        <location evidence="1">Endoplasmic reticulum membrane</location>
        <topology evidence="1">Single-pass membrane protein</topology>
    </subcellularLocation>
</comment>
<evidence type="ECO:0000256" key="7">
    <source>
        <dbReference type="SAM" id="Phobius"/>
    </source>
</evidence>
<organism evidence="8 9">
    <name type="scientific">Salix brachista</name>
    <dbReference type="NCBI Taxonomy" id="2182728"/>
    <lineage>
        <taxon>Eukaryota</taxon>
        <taxon>Viridiplantae</taxon>
        <taxon>Streptophyta</taxon>
        <taxon>Embryophyta</taxon>
        <taxon>Tracheophyta</taxon>
        <taxon>Spermatophyta</taxon>
        <taxon>Magnoliopsida</taxon>
        <taxon>eudicotyledons</taxon>
        <taxon>Gunneridae</taxon>
        <taxon>Pentapetalae</taxon>
        <taxon>rosids</taxon>
        <taxon>fabids</taxon>
        <taxon>Malpighiales</taxon>
        <taxon>Salicaceae</taxon>
        <taxon>Saliceae</taxon>
        <taxon>Salix</taxon>
    </lineage>
</organism>
<evidence type="ECO:0000313" key="8">
    <source>
        <dbReference type="EMBL" id="KAB5521561.1"/>
    </source>
</evidence>
<keyword evidence="5 7" id="KW-1133">Transmembrane helix</keyword>
<evidence type="ECO:0000256" key="2">
    <source>
        <dbReference type="ARBA" id="ARBA00005500"/>
    </source>
</evidence>
<dbReference type="PANTHER" id="PTHR15601:SF35">
    <property type="entry name" value="OS07G0583000 PROTEIN"/>
    <property type="match status" value="1"/>
</dbReference>
<keyword evidence="6 7" id="KW-0472">Membrane</keyword>
<evidence type="ECO:0008006" key="10">
    <source>
        <dbReference type="Google" id="ProtNLM"/>
    </source>
</evidence>
<keyword evidence="4" id="KW-0256">Endoplasmic reticulum</keyword>
<dbReference type="Gene3D" id="1.10.510.10">
    <property type="entry name" value="Transferase(Phosphotransferase) domain 1"/>
    <property type="match status" value="1"/>
</dbReference>